<organism evidence="1 2">
    <name type="scientific">Fragariocoptes setiger</name>
    <dbReference type="NCBI Taxonomy" id="1670756"/>
    <lineage>
        <taxon>Eukaryota</taxon>
        <taxon>Metazoa</taxon>
        <taxon>Ecdysozoa</taxon>
        <taxon>Arthropoda</taxon>
        <taxon>Chelicerata</taxon>
        <taxon>Arachnida</taxon>
        <taxon>Acari</taxon>
        <taxon>Acariformes</taxon>
        <taxon>Trombidiformes</taxon>
        <taxon>Prostigmata</taxon>
        <taxon>Eupodina</taxon>
        <taxon>Eriophyoidea</taxon>
        <taxon>Phytoptidae</taxon>
        <taxon>Fragariocoptes</taxon>
    </lineage>
</organism>
<evidence type="ECO:0000313" key="2">
    <source>
        <dbReference type="Proteomes" id="UP000825002"/>
    </source>
</evidence>
<dbReference type="Proteomes" id="UP000825002">
    <property type="component" value="Unassembled WGS sequence"/>
</dbReference>
<feature type="non-terminal residue" evidence="1">
    <location>
        <position position="132"/>
    </location>
</feature>
<accession>A0ABQ7S9M2</accession>
<evidence type="ECO:0000313" key="1">
    <source>
        <dbReference type="EMBL" id="KAG9509925.1"/>
    </source>
</evidence>
<dbReference type="Gene3D" id="3.90.1150.170">
    <property type="match status" value="1"/>
</dbReference>
<dbReference type="EMBL" id="JAIFTH010000285">
    <property type="protein sequence ID" value="KAG9509925.1"/>
    <property type="molecule type" value="Genomic_DNA"/>
</dbReference>
<protein>
    <submittedName>
        <fullName evidence="1">Glutamate decarboxylase</fullName>
    </submittedName>
</protein>
<name>A0ABQ7S9M2_9ACAR</name>
<reference evidence="1 2" key="1">
    <citation type="submission" date="2020-10" db="EMBL/GenBank/DDBJ databases">
        <authorList>
            <person name="Klimov P.B."/>
            <person name="Dyachkov S.M."/>
            <person name="Chetverikov P.E."/>
        </authorList>
    </citation>
    <scope>NUCLEOTIDE SEQUENCE [LARGE SCALE GENOMIC DNA]</scope>
    <source>
        <strain evidence="1">BMOC 18-1129-001#AD2665</strain>
        <tissue evidence="1">Entire mites</tissue>
    </source>
</reference>
<gene>
    <name evidence="1" type="primary">Gad1</name>
    <name evidence="1" type="ORF">GZH46_01543</name>
</gene>
<keyword evidence="2" id="KW-1185">Reference proteome</keyword>
<comment type="caution">
    <text evidence="1">The sequence shown here is derived from an EMBL/GenBank/DDBJ whole genome shotgun (WGS) entry which is preliminary data.</text>
</comment>
<proteinExistence type="predicted"/>
<sequence length="132" mass="14898">MAENNNSKKSVNDQTSVNSNIDLGKLKYSDLLPVNEDAHNETRAFLERVASTCIEHVQNQNDRKQKVIDFCQPDEMLAKFDFSIGDEPMSVEQLLADCQRALKLQVKTAVDSIGHGIMAIRLFSDRSHLLHL</sequence>